<protein>
    <submittedName>
        <fullName evidence="3">EXPB7</fullName>
    </submittedName>
</protein>
<dbReference type="PRINTS" id="PR01225">
    <property type="entry name" value="EXPANSNFAMLY"/>
</dbReference>
<dbReference type="AlphaFoldDB" id="A0A286RYQ3"/>
<dbReference type="InterPro" id="IPR007118">
    <property type="entry name" value="Expan_Lol_pI"/>
</dbReference>
<sequence>MAAAFCVVALFFLVAAHGCWGCGYLPDLFCFPPPPAPTTNAPATNVPATNVPAPNIPTSNSSSGGTNIDDGGWLDARATWYGAPNGAGPYDNGGACGFKNVNWPPFSSIDVVRQPADLQGRQGVRLMLPDQVRGPSCLLRHPGDGDHHGHELLPGLSLPLRPQRHRLRRHGQVRPPRRAPPRRHHRHAVQEGALPVPGANGDVPGAARVQPQLPGDPGGVRGRRRRRVAGGHNGVAAAGQGADGVLDADEGVVGIHLAPGQAPPAAGALLAARHRRVRQVARRRPGHPGLLAAQCRLQIPGPVR</sequence>
<accession>A0A286RYQ3</accession>
<organism evidence="3">
    <name type="scientific">Beckmannia syzigachne</name>
    <dbReference type="NCBI Taxonomy" id="368345"/>
    <lineage>
        <taxon>Eukaryota</taxon>
        <taxon>Viridiplantae</taxon>
        <taxon>Streptophyta</taxon>
        <taxon>Embryophyta</taxon>
        <taxon>Tracheophyta</taxon>
        <taxon>Spermatophyta</taxon>
        <taxon>Magnoliopsida</taxon>
        <taxon>Liliopsida</taxon>
        <taxon>Poales</taxon>
        <taxon>Poaceae</taxon>
        <taxon>BOP clade</taxon>
        <taxon>Pooideae</taxon>
        <taxon>Poodae</taxon>
        <taxon>Poeae</taxon>
        <taxon>Poeae Chloroplast Group 2 (Poeae type)</taxon>
        <taxon>Poodinae</taxon>
        <taxon>Beckmanniinae</taxon>
        <taxon>Beckmannia</taxon>
    </lineage>
</organism>
<dbReference type="GO" id="GO:0005576">
    <property type="term" value="C:extracellular region"/>
    <property type="evidence" value="ECO:0007669"/>
    <property type="project" value="InterPro"/>
</dbReference>
<dbReference type="InterPro" id="IPR036908">
    <property type="entry name" value="RlpA-like_sf"/>
</dbReference>
<feature type="chain" id="PRO_5012290031" evidence="2">
    <location>
        <begin position="22"/>
        <end position="304"/>
    </location>
</feature>
<dbReference type="SUPFAM" id="SSF50685">
    <property type="entry name" value="Barwin-like endoglucanases"/>
    <property type="match status" value="1"/>
</dbReference>
<keyword evidence="2" id="KW-0732">Signal</keyword>
<evidence type="ECO:0000256" key="2">
    <source>
        <dbReference type="SAM" id="SignalP"/>
    </source>
</evidence>
<evidence type="ECO:0000313" key="3">
    <source>
        <dbReference type="EMBL" id="ASX95058.1"/>
    </source>
</evidence>
<feature type="signal peptide" evidence="2">
    <location>
        <begin position="1"/>
        <end position="21"/>
    </location>
</feature>
<name>A0A286RYQ3_9POAL</name>
<evidence type="ECO:0000256" key="1">
    <source>
        <dbReference type="SAM" id="MobiDB-lite"/>
    </source>
</evidence>
<feature type="compositionally biased region" description="Basic residues" evidence="1">
    <location>
        <begin position="168"/>
        <end position="187"/>
    </location>
</feature>
<dbReference type="Gene3D" id="2.40.40.10">
    <property type="entry name" value="RlpA-like domain"/>
    <property type="match status" value="1"/>
</dbReference>
<gene>
    <name evidence="3" type="primary">EXPB7</name>
</gene>
<feature type="region of interest" description="Disordered" evidence="1">
    <location>
        <begin position="168"/>
        <end position="225"/>
    </location>
</feature>
<reference evidence="3" key="1">
    <citation type="submission" date="2016-09" db="EMBL/GenBank/DDBJ databases">
        <title>Germination characteristics associated with three mutant acetylcoenzyme A carboxylase alleles endowing herbicide resistance in Beckmannia syzigachne.</title>
        <authorList>
            <person name="Pan L."/>
        </authorList>
    </citation>
    <scope>NUCLEOTIDE SEQUENCE</scope>
</reference>
<proteinExistence type="evidence at transcript level"/>
<dbReference type="EMBL" id="KX859243">
    <property type="protein sequence ID" value="ASX95058.1"/>
    <property type="molecule type" value="mRNA"/>
</dbReference>